<dbReference type="AlphaFoldDB" id="Q6CJ55"/>
<evidence type="ECO:0000256" key="1">
    <source>
        <dbReference type="SAM" id="MobiDB-lite"/>
    </source>
</evidence>
<feature type="region of interest" description="Disordered" evidence="1">
    <location>
        <begin position="141"/>
        <end position="162"/>
    </location>
</feature>
<evidence type="ECO:0000313" key="2">
    <source>
        <dbReference type="EMBL" id="CAG98742.1"/>
    </source>
</evidence>
<feature type="compositionally biased region" description="Basic and acidic residues" evidence="1">
    <location>
        <begin position="455"/>
        <end position="464"/>
    </location>
</feature>
<protein>
    <submittedName>
        <fullName evidence="2">KLLA0F21252p</fullName>
    </submittedName>
</protein>
<feature type="compositionally biased region" description="Low complexity" evidence="1">
    <location>
        <begin position="146"/>
        <end position="159"/>
    </location>
</feature>
<dbReference type="HOGENOM" id="CLU_589338_0_0_1"/>
<feature type="region of interest" description="Disordered" evidence="1">
    <location>
        <begin position="196"/>
        <end position="215"/>
    </location>
</feature>
<dbReference type="PaxDb" id="284590-Q6CJ55"/>
<feature type="region of interest" description="Disordered" evidence="1">
    <location>
        <begin position="353"/>
        <end position="378"/>
    </location>
</feature>
<sequence length="464" mass="52492">MESMNTTQKKTSFSELSCLLQGSNHTHLKHSRQSSLKTTKSLYTVPELKTEGTSPTSSEPKQKGNRFHLTSSSHQLLNTIRNKKQSQAQCLVLTDQKDRRVSALSRVSSGEPLRKTFSNPINRYEYQKTYAVRPKSSSARCIPTVNTNSNSSSSSRTNSPLEPVPAVITDLTAEETFKKPINENYTLENKFETNKSIESMNNPSPISSNQSPFTKGTAVELANSISRRDSLTLKQFNSDLTNNTPSINYTSRTQLKLDHLRDKSAETRNSIHATDDIIYLLNHSADSSVSNNSLSPQKDVWKITAQGKFWLNSDLSTNLMYQQLNLQCKMVERFNYNCKSILVSRMSNIIKKREKKPARIKSNGKNSTFQQRRELSPDSTSSLTLENFVSLDALTHFDDFPAVKDGELKSILVRGKKSCEEIWHHTERKEFIAYESPTRDLTNGNFLSASTPSDKSFDKQYRNT</sequence>
<dbReference type="RefSeq" id="XP_456034.1">
    <property type="nucleotide sequence ID" value="XM_456034.1"/>
</dbReference>
<proteinExistence type="predicted"/>
<dbReference type="eggNOG" id="ENOG502SFYU">
    <property type="taxonomic scope" value="Eukaryota"/>
</dbReference>
<dbReference type="InParanoid" id="Q6CJ55"/>
<name>Q6CJ55_KLULA</name>
<dbReference type="Proteomes" id="UP000000598">
    <property type="component" value="Chromosome F"/>
</dbReference>
<dbReference type="GeneID" id="2895440"/>
<dbReference type="EMBL" id="CR382126">
    <property type="protein sequence ID" value="CAG98742.1"/>
    <property type="molecule type" value="Genomic_DNA"/>
</dbReference>
<reference evidence="2 3" key="1">
    <citation type="journal article" date="2004" name="Nature">
        <title>Genome evolution in yeasts.</title>
        <authorList>
            <consortium name="Genolevures"/>
            <person name="Dujon B."/>
            <person name="Sherman D."/>
            <person name="Fischer G."/>
            <person name="Durrens P."/>
            <person name="Casaregola S."/>
            <person name="Lafontaine I."/>
            <person name="de Montigny J."/>
            <person name="Marck C."/>
            <person name="Neuveglise C."/>
            <person name="Talla E."/>
            <person name="Goffard N."/>
            <person name="Frangeul L."/>
            <person name="Aigle M."/>
            <person name="Anthouard V."/>
            <person name="Babour A."/>
            <person name="Barbe V."/>
            <person name="Barnay S."/>
            <person name="Blanchin S."/>
            <person name="Beckerich J.M."/>
            <person name="Beyne E."/>
            <person name="Bleykasten C."/>
            <person name="Boisrame A."/>
            <person name="Boyer J."/>
            <person name="Cattolico L."/>
            <person name="Confanioleri F."/>
            <person name="de Daruvar A."/>
            <person name="Despons L."/>
            <person name="Fabre E."/>
            <person name="Fairhead C."/>
            <person name="Ferry-Dumazet H."/>
            <person name="Groppi A."/>
            <person name="Hantraye F."/>
            <person name="Hennequin C."/>
            <person name="Jauniaux N."/>
            <person name="Joyet P."/>
            <person name="Kachouri R."/>
            <person name="Kerrest A."/>
            <person name="Koszul R."/>
            <person name="Lemaire M."/>
            <person name="Lesur I."/>
            <person name="Ma L."/>
            <person name="Muller H."/>
            <person name="Nicaud J.M."/>
            <person name="Nikolski M."/>
            <person name="Oztas S."/>
            <person name="Ozier-Kalogeropoulos O."/>
            <person name="Pellenz S."/>
            <person name="Potier S."/>
            <person name="Richard G.F."/>
            <person name="Straub M.L."/>
            <person name="Suleau A."/>
            <person name="Swennene D."/>
            <person name="Tekaia F."/>
            <person name="Wesolowski-Louvel M."/>
            <person name="Westhof E."/>
            <person name="Wirth B."/>
            <person name="Zeniou-Meyer M."/>
            <person name="Zivanovic I."/>
            <person name="Bolotin-Fukuhara M."/>
            <person name="Thierry A."/>
            <person name="Bouchier C."/>
            <person name="Caudron B."/>
            <person name="Scarpelli C."/>
            <person name="Gaillardin C."/>
            <person name="Weissenbach J."/>
            <person name="Wincker P."/>
            <person name="Souciet J.L."/>
        </authorList>
    </citation>
    <scope>NUCLEOTIDE SEQUENCE [LARGE SCALE GENOMIC DNA]</scope>
    <source>
        <strain evidence="3">ATCC 8585 / CBS 2359 / DSM 70799 / NBRC 1267 / NRRL Y-1140 / WM37</strain>
    </source>
</reference>
<accession>Q6CJ55</accession>
<feature type="compositionally biased region" description="Polar residues" evidence="1">
    <location>
        <begin position="33"/>
        <end position="42"/>
    </location>
</feature>
<feature type="region of interest" description="Disordered" evidence="1">
    <location>
        <begin position="443"/>
        <end position="464"/>
    </location>
</feature>
<feature type="compositionally biased region" description="Low complexity" evidence="1">
    <location>
        <begin position="196"/>
        <end position="212"/>
    </location>
</feature>
<feature type="region of interest" description="Disordered" evidence="1">
    <location>
        <begin position="24"/>
        <end position="67"/>
    </location>
</feature>
<keyword evidence="3" id="KW-1185">Reference proteome</keyword>
<organism evidence="2 3">
    <name type="scientific">Kluyveromyces lactis (strain ATCC 8585 / CBS 2359 / DSM 70799 / NBRC 1267 / NRRL Y-1140 / WM37)</name>
    <name type="common">Yeast</name>
    <name type="synonym">Candida sphaerica</name>
    <dbReference type="NCBI Taxonomy" id="284590"/>
    <lineage>
        <taxon>Eukaryota</taxon>
        <taxon>Fungi</taxon>
        <taxon>Dikarya</taxon>
        <taxon>Ascomycota</taxon>
        <taxon>Saccharomycotina</taxon>
        <taxon>Saccharomycetes</taxon>
        <taxon>Saccharomycetales</taxon>
        <taxon>Saccharomycetaceae</taxon>
        <taxon>Kluyveromyces</taxon>
    </lineage>
</organism>
<feature type="compositionally biased region" description="Polar residues" evidence="1">
    <location>
        <begin position="443"/>
        <end position="454"/>
    </location>
</feature>
<gene>
    <name evidence="2" type="ORF">KLLA0_F21252g</name>
</gene>
<dbReference type="OMA" id="WRDSERA"/>
<evidence type="ECO:0000313" key="3">
    <source>
        <dbReference type="Proteomes" id="UP000000598"/>
    </source>
</evidence>
<dbReference type="KEGG" id="kla:KLLA0_F21252g"/>